<proteinExistence type="predicted"/>
<feature type="domain" description="NADP-dependent oxidoreductase" evidence="2">
    <location>
        <begin position="6"/>
        <end position="300"/>
    </location>
</feature>
<keyword evidence="4" id="KW-1185">Reference proteome</keyword>
<dbReference type="CDD" id="cd19075">
    <property type="entry name" value="AKR_AKR7A1-5"/>
    <property type="match status" value="1"/>
</dbReference>
<dbReference type="InterPro" id="IPR036812">
    <property type="entry name" value="NAD(P)_OxRdtase_dom_sf"/>
</dbReference>
<dbReference type="GeneID" id="80885915"/>
<dbReference type="PANTHER" id="PTHR43364:SF4">
    <property type="entry name" value="NAD(P)-LINKED OXIDOREDUCTASE SUPERFAMILY PROTEIN"/>
    <property type="match status" value="1"/>
</dbReference>
<dbReference type="EMBL" id="JARPMG010000006">
    <property type="protein sequence ID" value="KAJ8100057.1"/>
    <property type="molecule type" value="Genomic_DNA"/>
</dbReference>
<dbReference type="AlphaFoldDB" id="A0AAD7VRH6"/>
<evidence type="ECO:0000313" key="3">
    <source>
        <dbReference type="EMBL" id="KAJ8100057.1"/>
    </source>
</evidence>
<organism evidence="3 4">
    <name type="scientific">Lipomyces tetrasporus</name>
    <dbReference type="NCBI Taxonomy" id="54092"/>
    <lineage>
        <taxon>Eukaryota</taxon>
        <taxon>Fungi</taxon>
        <taxon>Dikarya</taxon>
        <taxon>Ascomycota</taxon>
        <taxon>Saccharomycotina</taxon>
        <taxon>Lipomycetes</taxon>
        <taxon>Lipomycetales</taxon>
        <taxon>Lipomycetaceae</taxon>
        <taxon>Lipomyces</taxon>
    </lineage>
</organism>
<dbReference type="GO" id="GO:0016491">
    <property type="term" value="F:oxidoreductase activity"/>
    <property type="evidence" value="ECO:0007669"/>
    <property type="project" value="UniProtKB-KW"/>
</dbReference>
<dbReference type="InterPro" id="IPR023210">
    <property type="entry name" value="NADP_OxRdtase_dom"/>
</dbReference>
<dbReference type="SUPFAM" id="SSF51430">
    <property type="entry name" value="NAD(P)-linked oxidoreductase"/>
    <property type="match status" value="1"/>
</dbReference>
<protein>
    <submittedName>
        <fullName evidence="3">NADP-dependent oxidoreductase domain-containing protein</fullName>
    </submittedName>
</protein>
<evidence type="ECO:0000256" key="1">
    <source>
        <dbReference type="ARBA" id="ARBA00023002"/>
    </source>
</evidence>
<gene>
    <name evidence="3" type="ORF">POJ06DRAFT_301880</name>
</gene>
<keyword evidence="1" id="KW-0560">Oxidoreductase</keyword>
<name>A0AAD7VRH6_9ASCO</name>
<evidence type="ECO:0000313" key="4">
    <source>
        <dbReference type="Proteomes" id="UP001217417"/>
    </source>
</evidence>
<dbReference type="RefSeq" id="XP_056043507.1">
    <property type="nucleotide sequence ID" value="XM_056190749.1"/>
</dbReference>
<dbReference type="Proteomes" id="UP001217417">
    <property type="component" value="Unassembled WGS sequence"/>
</dbReference>
<comment type="caution">
    <text evidence="3">The sequence shown here is derived from an EMBL/GenBank/DDBJ whole genome shotgun (WGS) entry which is preliminary data.</text>
</comment>
<dbReference type="Pfam" id="PF00248">
    <property type="entry name" value="Aldo_ket_red"/>
    <property type="match status" value="1"/>
</dbReference>
<evidence type="ECO:0000259" key="2">
    <source>
        <dbReference type="Pfam" id="PF00248"/>
    </source>
</evidence>
<dbReference type="InterPro" id="IPR050523">
    <property type="entry name" value="AKR_Detox_Biosynth"/>
</dbReference>
<dbReference type="Gene3D" id="3.20.20.100">
    <property type="entry name" value="NADP-dependent oxidoreductase domain"/>
    <property type="match status" value="1"/>
</dbReference>
<accession>A0AAD7VRH6</accession>
<reference evidence="3" key="1">
    <citation type="submission" date="2023-03" db="EMBL/GenBank/DDBJ databases">
        <title>Near-Complete genome sequence of Lipomyces tetrasporous NRRL Y-64009, an oleaginous yeast capable of growing on lignocellulosic hydrolysates.</title>
        <authorList>
            <consortium name="Lawrence Berkeley National Laboratory"/>
            <person name="Jagtap S.S."/>
            <person name="Liu J.-J."/>
            <person name="Walukiewicz H.E."/>
            <person name="Pangilinan J."/>
            <person name="Lipzen A."/>
            <person name="Ahrendt S."/>
            <person name="Koriabine M."/>
            <person name="Cobaugh K."/>
            <person name="Salamov A."/>
            <person name="Yoshinaga Y."/>
            <person name="Ng V."/>
            <person name="Daum C."/>
            <person name="Grigoriev I.V."/>
            <person name="Slininger P.J."/>
            <person name="Dien B.S."/>
            <person name="Jin Y.-S."/>
            <person name="Rao C.V."/>
        </authorList>
    </citation>
    <scope>NUCLEOTIDE SEQUENCE</scope>
    <source>
        <strain evidence="3">NRRL Y-64009</strain>
    </source>
</reference>
<sequence length="313" mass="34418">MPKQVKIIFGAADFSQFSNKIRMEFLAVLDRNNVEEIDTAFLYTGSERALAEAGAPARFTIGTKSPGFYKKALSEQSVLAAAKKSFDDIGVPQVETYFLHSPDSDTPLDETLRAVQDLYEAGKSVQFGLSNFTAKQVQEVYDVMSAKGQPSVFQGNYNAVARSYDSELIPLLRKLGMKFYAYSPIAGGFLVKSSEAIETGVEGGRWDKESPAGQLYRKLYNRPKLLTALDDWESISKDAGVSKAALAYRWVTLNSSLNGDYGDGVIIGASKVEHLQESLKALQDGPLPSSVVAKINRIWENIKYEAPVDNFHG</sequence>
<dbReference type="PANTHER" id="PTHR43364">
    <property type="entry name" value="NADH-SPECIFIC METHYLGLYOXAL REDUCTASE-RELATED"/>
    <property type="match status" value="1"/>
</dbReference>